<sequence length="135" mass="14555">MKATTQRGVILIENMVALLIFSVGILGMIGMVATSLKNTADAKFRNNASFLANQIVARMWVDDKTNATLKSNYESPNGARYVEWKTAVAGVLPDVAANPPIILVNAQNVVTVSVRWKLPGAQAASNYTMSAMINQ</sequence>
<name>A0ABY1Q1C2_9BURK</name>
<comment type="caution">
    <text evidence="2">The sequence shown here is derived from an EMBL/GenBank/DDBJ whole genome shotgun (WGS) entry which is preliminary data.</text>
</comment>
<keyword evidence="1" id="KW-0812">Transmembrane</keyword>
<dbReference type="EMBL" id="FXUL01000003">
    <property type="protein sequence ID" value="SMP53335.1"/>
    <property type="molecule type" value="Genomic_DNA"/>
</dbReference>
<evidence type="ECO:0000256" key="1">
    <source>
        <dbReference type="SAM" id="Phobius"/>
    </source>
</evidence>
<reference evidence="2 3" key="1">
    <citation type="submission" date="2017-05" db="EMBL/GenBank/DDBJ databases">
        <authorList>
            <person name="Varghese N."/>
            <person name="Submissions S."/>
        </authorList>
    </citation>
    <scope>NUCLEOTIDE SEQUENCE [LARGE SCALE GENOMIC DNA]</scope>
    <source>
        <strain evidence="2 3">DSM 26001</strain>
    </source>
</reference>
<keyword evidence="3" id="KW-1185">Reference proteome</keyword>
<evidence type="ECO:0000313" key="2">
    <source>
        <dbReference type="EMBL" id="SMP53335.1"/>
    </source>
</evidence>
<keyword evidence="1" id="KW-0472">Membrane</keyword>
<feature type="transmembrane region" description="Helical" evidence="1">
    <location>
        <begin position="15"/>
        <end position="36"/>
    </location>
</feature>
<dbReference type="NCBIfam" id="TIGR02523">
    <property type="entry name" value="type_IV_pilV"/>
    <property type="match status" value="1"/>
</dbReference>
<dbReference type="InterPro" id="IPR013362">
    <property type="entry name" value="Pilus_4_PilV"/>
</dbReference>
<keyword evidence="1" id="KW-1133">Transmembrane helix</keyword>
<dbReference type="RefSeq" id="WP_283441534.1">
    <property type="nucleotide sequence ID" value="NZ_FXUL01000003.1"/>
</dbReference>
<dbReference type="Proteomes" id="UP001158049">
    <property type="component" value="Unassembled WGS sequence"/>
</dbReference>
<protein>
    <submittedName>
        <fullName evidence="2">Type IV pilus assembly protein PilV</fullName>
    </submittedName>
</protein>
<evidence type="ECO:0000313" key="3">
    <source>
        <dbReference type="Proteomes" id="UP001158049"/>
    </source>
</evidence>
<organism evidence="2 3">
    <name type="scientific">Noviherbaspirillum suwonense</name>
    <dbReference type="NCBI Taxonomy" id="1224511"/>
    <lineage>
        <taxon>Bacteria</taxon>
        <taxon>Pseudomonadati</taxon>
        <taxon>Pseudomonadota</taxon>
        <taxon>Betaproteobacteria</taxon>
        <taxon>Burkholderiales</taxon>
        <taxon>Oxalobacteraceae</taxon>
        <taxon>Noviherbaspirillum</taxon>
    </lineage>
</organism>
<gene>
    <name evidence="2" type="ORF">SAMN06295970_103272</name>
</gene>
<proteinExistence type="predicted"/>
<accession>A0ABY1Q1C2</accession>